<accession>A0AB39TTV7</accession>
<reference evidence="2" key="1">
    <citation type="submission" date="2024-07" db="EMBL/GenBank/DDBJ databases">
        <authorList>
            <person name="Yu S.T."/>
        </authorList>
    </citation>
    <scope>NUCLEOTIDE SEQUENCE</scope>
    <source>
        <strain evidence="2">Y1</strain>
    </source>
</reference>
<evidence type="ECO:0000256" key="1">
    <source>
        <dbReference type="SAM" id="MobiDB-lite"/>
    </source>
</evidence>
<dbReference type="AlphaFoldDB" id="A0AB39TTV7"/>
<proteinExistence type="predicted"/>
<dbReference type="EMBL" id="CP163445">
    <property type="protein sequence ID" value="XDQ82750.1"/>
    <property type="molecule type" value="Genomic_DNA"/>
</dbReference>
<name>A0AB39TTV7_9ACTN</name>
<sequence length="111" mass="12257">MFRFQVAADGPTPLTVRFEPLAWEVVIDPGDHILVERPEHGPGPGTFCHAPGRLTILEPDFRPDRTWARVRTSAGEEITYERSSAAPRPRSRARADLAIRPSAASPTVSGW</sequence>
<feature type="region of interest" description="Disordered" evidence="1">
    <location>
        <begin position="76"/>
        <end position="111"/>
    </location>
</feature>
<organism evidence="2">
    <name type="scientific">Streptomyces sp. Y1</name>
    <dbReference type="NCBI Taxonomy" id="3238634"/>
    <lineage>
        <taxon>Bacteria</taxon>
        <taxon>Bacillati</taxon>
        <taxon>Actinomycetota</taxon>
        <taxon>Actinomycetes</taxon>
        <taxon>Kitasatosporales</taxon>
        <taxon>Streptomycetaceae</taxon>
        <taxon>Streptomyces</taxon>
    </lineage>
</organism>
<dbReference type="RefSeq" id="WP_369185036.1">
    <property type="nucleotide sequence ID" value="NZ_CP163445.1"/>
</dbReference>
<protein>
    <submittedName>
        <fullName evidence="2">Uncharacterized protein</fullName>
    </submittedName>
</protein>
<gene>
    <name evidence="2" type="ORF">AB2U05_31745</name>
</gene>
<evidence type="ECO:0000313" key="2">
    <source>
        <dbReference type="EMBL" id="XDQ82750.1"/>
    </source>
</evidence>